<feature type="transmembrane region" description="Helical" evidence="10">
    <location>
        <begin position="235"/>
        <end position="257"/>
    </location>
</feature>
<dbReference type="PANTHER" id="PTHR42770">
    <property type="entry name" value="AMINO ACID TRANSPORTER-RELATED"/>
    <property type="match status" value="1"/>
</dbReference>
<keyword evidence="7 10" id="KW-1133">Transmembrane helix</keyword>
<keyword evidence="5 10" id="KW-0812">Transmembrane</keyword>
<feature type="transmembrane region" description="Helical" evidence="10">
    <location>
        <begin position="277"/>
        <end position="304"/>
    </location>
</feature>
<gene>
    <name evidence="11" type="primary">arcD</name>
    <name evidence="11" type="ORF">EQG49_03935</name>
</gene>
<evidence type="ECO:0000256" key="9">
    <source>
        <dbReference type="NCBIfam" id="TIGR03810"/>
    </source>
</evidence>
<keyword evidence="3" id="KW-0813">Transport</keyword>
<dbReference type="NCBIfam" id="TIGR03810">
    <property type="entry name" value="arg_ornith_anti"/>
    <property type="match status" value="1"/>
</dbReference>
<dbReference type="GO" id="GO:0043858">
    <property type="term" value="F:arginine:ornithine antiporter activity"/>
    <property type="evidence" value="ECO:0007669"/>
    <property type="project" value="UniProtKB-UniRule"/>
</dbReference>
<dbReference type="InterPro" id="IPR004754">
    <property type="entry name" value="Amino_acid_antiprt"/>
</dbReference>
<name>A0A4P6YSQ8_9LACO</name>
<feature type="transmembrane region" description="Helical" evidence="10">
    <location>
        <begin position="41"/>
        <end position="59"/>
    </location>
</feature>
<protein>
    <recommendedName>
        <fullName evidence="9">Arginine-ornithine antiporter</fullName>
    </recommendedName>
</protein>
<feature type="transmembrane region" description="Helical" evidence="10">
    <location>
        <begin position="148"/>
        <end position="173"/>
    </location>
</feature>
<evidence type="ECO:0000256" key="1">
    <source>
        <dbReference type="ARBA" id="ARBA00004651"/>
    </source>
</evidence>
<dbReference type="PANTHER" id="PTHR42770:SF4">
    <property type="entry name" value="ARGININE_ORNITHINE ANTIPORTER-RELATED"/>
    <property type="match status" value="1"/>
</dbReference>
<dbReference type="Proteomes" id="UP000292886">
    <property type="component" value="Chromosome"/>
</dbReference>
<sequence>MDNKNGIGLLPLIAISVSSAIGVGIFTIPSDIAKSAAPGEALIAWGIVGVGILALALAMNNLTLKRPHLTGLFQHAQADFGPFAGFFSGWGYWMCAWLGNVAFATVLMSSLGYFIPMFDGQNIPSIIGASIISWGLTWLVMRGVESAALLNTVVAIAKLIPLFTFIVVGILFFKADVFTANFWHNMVTNTASGHGTILQQLKGCMMIMVWVFVGIEGSVMMGARAKRKSDAGRATVIGMLCLLIIYVLASMLPFGYFDQQQLAAIKQPGMMYIFKAMLGDFGGAFISLGLIISILGAWLSWTMLPAEALELMSREQILPKAFGKANKKGAPSFALIATAVLVQLFLLTLLFTNQAYNFAFSMATVAIVITYVFVGMSQIKVAWQLRHEKGNYWQLIIGIIALAFQLFVLALSGLHYLILCMIAYVPGFYAYYRARRDAGAAGLSNKEKLVAVIVTLLAILAIVLVVMGKISI</sequence>
<evidence type="ECO:0000256" key="6">
    <source>
        <dbReference type="ARBA" id="ARBA00022970"/>
    </source>
</evidence>
<dbReference type="Gene3D" id="1.20.1740.10">
    <property type="entry name" value="Amino acid/polyamine transporter I"/>
    <property type="match status" value="1"/>
</dbReference>
<feature type="transmembrane region" description="Helical" evidence="10">
    <location>
        <begin position="414"/>
        <end position="432"/>
    </location>
</feature>
<evidence type="ECO:0000256" key="8">
    <source>
        <dbReference type="ARBA" id="ARBA00023136"/>
    </source>
</evidence>
<dbReference type="NCBIfam" id="TIGR00905">
    <property type="entry name" value="2A0302"/>
    <property type="match status" value="1"/>
</dbReference>
<evidence type="ECO:0000256" key="10">
    <source>
        <dbReference type="SAM" id="Phobius"/>
    </source>
</evidence>
<dbReference type="GO" id="GO:0005886">
    <property type="term" value="C:plasma membrane"/>
    <property type="evidence" value="ECO:0007669"/>
    <property type="project" value="UniProtKB-SubCell"/>
</dbReference>
<keyword evidence="12" id="KW-1185">Reference proteome</keyword>
<evidence type="ECO:0000313" key="11">
    <source>
        <dbReference type="EMBL" id="QBO35667.1"/>
    </source>
</evidence>
<feature type="transmembrane region" description="Helical" evidence="10">
    <location>
        <begin position="358"/>
        <end position="379"/>
    </location>
</feature>
<proteinExistence type="inferred from homology"/>
<evidence type="ECO:0000256" key="2">
    <source>
        <dbReference type="ARBA" id="ARBA00008220"/>
    </source>
</evidence>
<feature type="transmembrane region" description="Helical" evidence="10">
    <location>
        <begin position="121"/>
        <end position="141"/>
    </location>
</feature>
<evidence type="ECO:0000256" key="3">
    <source>
        <dbReference type="ARBA" id="ARBA00022448"/>
    </source>
</evidence>
<organism evidence="11 12">
    <name type="scientific">Periweissella cryptocerci</name>
    <dbReference type="NCBI Taxonomy" id="2506420"/>
    <lineage>
        <taxon>Bacteria</taxon>
        <taxon>Bacillati</taxon>
        <taxon>Bacillota</taxon>
        <taxon>Bacilli</taxon>
        <taxon>Lactobacillales</taxon>
        <taxon>Lactobacillaceae</taxon>
        <taxon>Periweissella</taxon>
    </lineage>
</organism>
<dbReference type="InterPro" id="IPR022461">
    <property type="entry name" value="Arg/Orn_antiprt_ArcD"/>
</dbReference>
<feature type="transmembrane region" description="Helical" evidence="10">
    <location>
        <begin position="90"/>
        <end position="115"/>
    </location>
</feature>
<dbReference type="InterPro" id="IPR002293">
    <property type="entry name" value="AA/rel_permease1"/>
</dbReference>
<evidence type="ECO:0000256" key="5">
    <source>
        <dbReference type="ARBA" id="ARBA00022692"/>
    </source>
</evidence>
<dbReference type="RefSeq" id="WP_133362746.1">
    <property type="nucleotide sequence ID" value="NZ_CP037940.1"/>
</dbReference>
<dbReference type="InterPro" id="IPR050367">
    <property type="entry name" value="APC_superfamily"/>
</dbReference>
<feature type="transmembrane region" description="Helical" evidence="10">
    <location>
        <begin position="452"/>
        <end position="470"/>
    </location>
</feature>
<evidence type="ECO:0000256" key="7">
    <source>
        <dbReference type="ARBA" id="ARBA00022989"/>
    </source>
</evidence>
<feature type="transmembrane region" description="Helical" evidence="10">
    <location>
        <begin position="7"/>
        <end position="29"/>
    </location>
</feature>
<feature type="transmembrane region" description="Helical" evidence="10">
    <location>
        <begin position="391"/>
        <end position="408"/>
    </location>
</feature>
<accession>A0A4P6YSQ8</accession>
<dbReference type="PIRSF" id="PIRSF006060">
    <property type="entry name" value="AA_transporter"/>
    <property type="match status" value="1"/>
</dbReference>
<keyword evidence="8 10" id="KW-0472">Membrane</keyword>
<reference evidence="12" key="1">
    <citation type="submission" date="2019-03" db="EMBL/GenBank/DDBJ databases">
        <title>Weissella sp. 26KH-42 Genome sequencing.</title>
        <authorList>
            <person name="Heo J."/>
            <person name="Kim S.-J."/>
            <person name="Kim J.-S."/>
            <person name="Hong S.-B."/>
            <person name="Kwon S.-W."/>
        </authorList>
    </citation>
    <scope>NUCLEOTIDE SEQUENCE [LARGE SCALE GENOMIC DNA]</scope>
    <source>
        <strain evidence="12">26KH-42</strain>
    </source>
</reference>
<dbReference type="KEGG" id="wei:EQG49_03935"/>
<dbReference type="GO" id="GO:0006527">
    <property type="term" value="P:L-arginine catabolic process"/>
    <property type="evidence" value="ECO:0007669"/>
    <property type="project" value="UniProtKB-UniRule"/>
</dbReference>
<dbReference type="AlphaFoldDB" id="A0A4P6YSQ8"/>
<comment type="subcellular location">
    <subcellularLocation>
        <location evidence="1">Cell membrane</location>
        <topology evidence="1">Multi-pass membrane protein</topology>
    </subcellularLocation>
</comment>
<evidence type="ECO:0000256" key="4">
    <source>
        <dbReference type="ARBA" id="ARBA00022475"/>
    </source>
</evidence>
<keyword evidence="6" id="KW-0029">Amino-acid transport</keyword>
<keyword evidence="4" id="KW-1003">Cell membrane</keyword>
<feature type="transmembrane region" description="Helical" evidence="10">
    <location>
        <begin position="333"/>
        <end position="352"/>
    </location>
</feature>
<dbReference type="OrthoDB" id="9762947at2"/>
<dbReference type="Pfam" id="PF13520">
    <property type="entry name" value="AA_permease_2"/>
    <property type="match status" value="1"/>
</dbReference>
<dbReference type="GO" id="GO:1903826">
    <property type="term" value="P:L-arginine transmembrane transport"/>
    <property type="evidence" value="ECO:0007669"/>
    <property type="project" value="InterPro"/>
</dbReference>
<dbReference type="EMBL" id="CP037940">
    <property type="protein sequence ID" value="QBO35667.1"/>
    <property type="molecule type" value="Genomic_DNA"/>
</dbReference>
<evidence type="ECO:0000313" key="12">
    <source>
        <dbReference type="Proteomes" id="UP000292886"/>
    </source>
</evidence>
<comment type="similarity">
    <text evidence="2">Belongs to the amino acid-polyamine-organocation (APC) superfamily. Basic amino acid/polyamine antiporter (APA) (TC 2.A.3.2) family.</text>
</comment>